<sequence length="126" mass="13716">MPEDWFNHCGIHAISWIFSYLPFGGGPRKCAGDMFATFENVVATAMLVKRFDFQMAPGAPPVDMTTGATIHTTEGLKMTVTRRTKPPVIPNLEMKVVSDSQKPTRSTPMVVSAAAVASGEDQRELS</sequence>
<dbReference type="Pfam" id="PF00067">
    <property type="entry name" value="p450"/>
    <property type="match status" value="1"/>
</dbReference>
<feature type="compositionally biased region" description="Polar residues" evidence="2">
    <location>
        <begin position="98"/>
        <end position="109"/>
    </location>
</feature>
<reference evidence="3" key="2">
    <citation type="submission" date="2015-07" db="EMBL/GenBank/DDBJ databases">
        <authorList>
            <person name="Noorani M."/>
        </authorList>
    </citation>
    <scope>NUCLEOTIDE SEQUENCE</scope>
    <source>
        <strain evidence="3">Yugu1</strain>
    </source>
</reference>
<keyword evidence="1" id="KW-0408">Iron</keyword>
<dbReference type="GO" id="GO:0005506">
    <property type="term" value="F:iron ion binding"/>
    <property type="evidence" value="ECO:0007669"/>
    <property type="project" value="InterPro"/>
</dbReference>
<keyword evidence="1" id="KW-0479">Metal-binding</keyword>
<dbReference type="OrthoDB" id="1470350at2759"/>
<dbReference type="EMBL" id="CM003528">
    <property type="protein sequence ID" value="RCV08937.1"/>
    <property type="molecule type" value="Genomic_DNA"/>
</dbReference>
<reference evidence="3" key="1">
    <citation type="journal article" date="2012" name="Nat. Biotechnol.">
        <title>Reference genome sequence of the model plant Setaria.</title>
        <authorList>
            <person name="Bennetzen J.L."/>
            <person name="Schmutz J."/>
            <person name="Wang H."/>
            <person name="Percifield R."/>
            <person name="Hawkins J."/>
            <person name="Pontaroli A.C."/>
            <person name="Estep M."/>
            <person name="Feng L."/>
            <person name="Vaughn J.N."/>
            <person name="Grimwood J."/>
            <person name="Jenkins J."/>
            <person name="Barry K."/>
            <person name="Lindquist E."/>
            <person name="Hellsten U."/>
            <person name="Deshpande S."/>
            <person name="Wang X."/>
            <person name="Wu X."/>
            <person name="Mitros T."/>
            <person name="Triplett J."/>
            <person name="Yang X."/>
            <person name="Ye C.Y."/>
            <person name="Mauro-Herrera M."/>
            <person name="Wang L."/>
            <person name="Li P."/>
            <person name="Sharma M."/>
            <person name="Sharma R."/>
            <person name="Ronald P.C."/>
            <person name="Panaud O."/>
            <person name="Kellogg E.A."/>
            <person name="Brutnell T.P."/>
            <person name="Doust A.N."/>
            <person name="Tuskan G.A."/>
            <person name="Rokhsar D."/>
            <person name="Devos K.M."/>
        </authorList>
    </citation>
    <scope>NUCLEOTIDE SEQUENCE [LARGE SCALE GENOMIC DNA]</scope>
    <source>
        <strain evidence="3">Yugu1</strain>
    </source>
</reference>
<evidence type="ECO:0000256" key="1">
    <source>
        <dbReference type="RuleBase" id="RU000461"/>
    </source>
</evidence>
<dbReference type="AlphaFoldDB" id="A0A368PT22"/>
<dbReference type="GO" id="GO:0020037">
    <property type="term" value="F:heme binding"/>
    <property type="evidence" value="ECO:0007669"/>
    <property type="project" value="InterPro"/>
</dbReference>
<keyword evidence="1" id="KW-0349">Heme</keyword>
<keyword evidence="1" id="KW-0560">Oxidoreductase</keyword>
<accession>A0A368PT22</accession>
<feature type="region of interest" description="Disordered" evidence="2">
    <location>
        <begin position="97"/>
        <end position="126"/>
    </location>
</feature>
<dbReference type="InterPro" id="IPR017972">
    <property type="entry name" value="Cyt_P450_CS"/>
</dbReference>
<comment type="similarity">
    <text evidence="1">Belongs to the cytochrome P450 family.</text>
</comment>
<name>A0A368PT22_SETIT</name>
<dbReference type="GO" id="GO:0004497">
    <property type="term" value="F:monooxygenase activity"/>
    <property type="evidence" value="ECO:0007669"/>
    <property type="project" value="UniProtKB-KW"/>
</dbReference>
<dbReference type="Gene3D" id="1.10.630.10">
    <property type="entry name" value="Cytochrome P450"/>
    <property type="match status" value="1"/>
</dbReference>
<keyword evidence="1" id="KW-0503">Monooxygenase</keyword>
<proteinExistence type="inferred from homology"/>
<dbReference type="PROSITE" id="PS00086">
    <property type="entry name" value="CYTOCHROME_P450"/>
    <property type="match status" value="1"/>
</dbReference>
<organism evidence="3">
    <name type="scientific">Setaria italica</name>
    <name type="common">Foxtail millet</name>
    <name type="synonym">Panicum italicum</name>
    <dbReference type="NCBI Taxonomy" id="4555"/>
    <lineage>
        <taxon>Eukaryota</taxon>
        <taxon>Viridiplantae</taxon>
        <taxon>Streptophyta</taxon>
        <taxon>Embryophyta</taxon>
        <taxon>Tracheophyta</taxon>
        <taxon>Spermatophyta</taxon>
        <taxon>Magnoliopsida</taxon>
        <taxon>Liliopsida</taxon>
        <taxon>Poales</taxon>
        <taxon>Poaceae</taxon>
        <taxon>PACMAD clade</taxon>
        <taxon>Panicoideae</taxon>
        <taxon>Panicodae</taxon>
        <taxon>Paniceae</taxon>
        <taxon>Cenchrinae</taxon>
        <taxon>Setaria</taxon>
    </lineage>
</organism>
<evidence type="ECO:0000313" key="3">
    <source>
        <dbReference type="EMBL" id="RCV08937.1"/>
    </source>
</evidence>
<evidence type="ECO:0000256" key="2">
    <source>
        <dbReference type="SAM" id="MobiDB-lite"/>
    </source>
</evidence>
<dbReference type="InterPro" id="IPR036396">
    <property type="entry name" value="Cyt_P450_sf"/>
</dbReference>
<dbReference type="GO" id="GO:0016705">
    <property type="term" value="F:oxidoreductase activity, acting on paired donors, with incorporation or reduction of molecular oxygen"/>
    <property type="evidence" value="ECO:0007669"/>
    <property type="project" value="InterPro"/>
</dbReference>
<dbReference type="SUPFAM" id="SSF48264">
    <property type="entry name" value="Cytochrome P450"/>
    <property type="match status" value="1"/>
</dbReference>
<gene>
    <name evidence="3" type="ORF">SETIT_1G366600v2</name>
</gene>
<protein>
    <recommendedName>
        <fullName evidence="4">Cytochrome P450</fullName>
    </recommendedName>
</protein>
<evidence type="ECO:0008006" key="4">
    <source>
        <dbReference type="Google" id="ProtNLM"/>
    </source>
</evidence>
<dbReference type="InterPro" id="IPR001128">
    <property type="entry name" value="Cyt_P450"/>
</dbReference>
<dbReference type="STRING" id="4555.A0A368PT22"/>